<keyword evidence="3" id="KW-0472">Membrane</keyword>
<evidence type="ECO:0000259" key="4">
    <source>
        <dbReference type="PROSITE" id="PS50887"/>
    </source>
</evidence>
<comment type="caution">
    <text evidence="5">The sequence shown here is derived from an EMBL/GenBank/DDBJ whole genome shotgun (WGS) entry which is preliminary data.</text>
</comment>
<dbReference type="Proteomes" id="UP000633814">
    <property type="component" value="Unassembled WGS sequence"/>
</dbReference>
<reference evidence="5 6" key="1">
    <citation type="submission" date="2021-10" db="EMBL/GenBank/DDBJ databases">
        <title>Alishewanella koreense sp. nov. isolated from seawater of southwestern coast in South Korea and the proposal for the reclassification of Rheinheimera perlucida and Rheinheimera tuosuensis as Arsukibacterium perlucida and Arsukibacterium tuosuensis.</title>
        <authorList>
            <person name="Kim K.H."/>
            <person name="Ruan W."/>
            <person name="Kim K.R."/>
            <person name="Baek J.H."/>
            <person name="Jeon C.O."/>
        </authorList>
    </citation>
    <scope>NUCLEOTIDE SEQUENCE [LARGE SCALE GENOMIC DNA]</scope>
    <source>
        <strain evidence="5 6">16-MA</strain>
    </source>
</reference>
<evidence type="ECO:0000256" key="2">
    <source>
        <dbReference type="ARBA" id="ARBA00034247"/>
    </source>
</evidence>
<dbReference type="NCBIfam" id="TIGR00254">
    <property type="entry name" value="GGDEF"/>
    <property type="match status" value="1"/>
</dbReference>
<sequence>MINQLQQKYQLSLLLLLGVVAVLGVLPFAVIRYLEGNLIAAVIDITLVLGIIMLVVYAYLSLHIRVVSIVIAIFINTGVVVIGSANGIDSFLWIYPVFVSTFILVKPVEAFIINTLAGIALALLSDIFVIVSLDSYIISILMLSLCSFVYASHSAKQFSLLETLNTVDALTGAFNRRAMSVDIKAALATAERNGGKPMLAILDLDYFKAINDKFGHAVGDQVLKDFVAITTSQIRQYDRLYRFGGEEFVLLVPQINEHYHTFIQHLRTAIKNALKTPDGKEITVSFGVAPWLPGTTEDSWLKRADKALYLAKNSGRDRAIFSDE</sequence>
<gene>
    <name evidence="5" type="ORF">JAO78_011590</name>
</gene>
<comment type="catalytic activity">
    <reaction evidence="2">
        <text>2 GTP = 3',3'-c-di-GMP + 2 diphosphate</text>
        <dbReference type="Rhea" id="RHEA:24898"/>
        <dbReference type="ChEBI" id="CHEBI:33019"/>
        <dbReference type="ChEBI" id="CHEBI:37565"/>
        <dbReference type="ChEBI" id="CHEBI:58805"/>
        <dbReference type="EC" id="2.7.7.65"/>
    </reaction>
</comment>
<feature type="transmembrane region" description="Helical" evidence="3">
    <location>
        <begin position="127"/>
        <end position="151"/>
    </location>
</feature>
<name>A0ABS8C534_9ALTE</name>
<feature type="transmembrane region" description="Helical" evidence="3">
    <location>
        <begin position="92"/>
        <end position="121"/>
    </location>
</feature>
<feature type="domain" description="GGDEF" evidence="4">
    <location>
        <begin position="195"/>
        <end position="324"/>
    </location>
</feature>
<dbReference type="PROSITE" id="PS50887">
    <property type="entry name" value="GGDEF"/>
    <property type="match status" value="1"/>
</dbReference>
<protein>
    <recommendedName>
        <fullName evidence="1">diguanylate cyclase</fullName>
        <ecNumber evidence="1">2.7.7.65</ecNumber>
    </recommendedName>
</protein>
<feature type="transmembrane region" description="Helical" evidence="3">
    <location>
        <begin position="12"/>
        <end position="31"/>
    </location>
</feature>
<dbReference type="InterPro" id="IPR050469">
    <property type="entry name" value="Diguanylate_Cyclase"/>
</dbReference>
<dbReference type="PANTHER" id="PTHR45138">
    <property type="entry name" value="REGULATORY COMPONENTS OF SENSORY TRANSDUCTION SYSTEM"/>
    <property type="match status" value="1"/>
</dbReference>
<keyword evidence="3" id="KW-0812">Transmembrane</keyword>
<proteinExistence type="predicted"/>
<evidence type="ECO:0000313" key="6">
    <source>
        <dbReference type="Proteomes" id="UP000633814"/>
    </source>
</evidence>
<keyword evidence="6" id="KW-1185">Reference proteome</keyword>
<keyword evidence="3" id="KW-1133">Transmembrane helix</keyword>
<dbReference type="PANTHER" id="PTHR45138:SF9">
    <property type="entry name" value="DIGUANYLATE CYCLASE DGCM-RELATED"/>
    <property type="match status" value="1"/>
</dbReference>
<dbReference type="SMART" id="SM00267">
    <property type="entry name" value="GGDEF"/>
    <property type="match status" value="1"/>
</dbReference>
<dbReference type="SUPFAM" id="SSF55073">
    <property type="entry name" value="Nucleotide cyclase"/>
    <property type="match status" value="1"/>
</dbReference>
<feature type="transmembrane region" description="Helical" evidence="3">
    <location>
        <begin position="38"/>
        <end position="60"/>
    </location>
</feature>
<organism evidence="5 6">
    <name type="scientific">Alishewanella maricola</name>
    <dbReference type="NCBI Taxonomy" id="2795740"/>
    <lineage>
        <taxon>Bacteria</taxon>
        <taxon>Pseudomonadati</taxon>
        <taxon>Pseudomonadota</taxon>
        <taxon>Gammaproteobacteria</taxon>
        <taxon>Alteromonadales</taxon>
        <taxon>Alteromonadaceae</taxon>
        <taxon>Alishewanella</taxon>
    </lineage>
</organism>
<feature type="transmembrane region" description="Helical" evidence="3">
    <location>
        <begin position="66"/>
        <end position="85"/>
    </location>
</feature>
<dbReference type="InterPro" id="IPR043128">
    <property type="entry name" value="Rev_trsase/Diguanyl_cyclase"/>
</dbReference>
<dbReference type="EMBL" id="JAEINI020000007">
    <property type="protein sequence ID" value="MCB5227453.1"/>
    <property type="molecule type" value="Genomic_DNA"/>
</dbReference>
<accession>A0ABS8C534</accession>
<dbReference type="CDD" id="cd01949">
    <property type="entry name" value="GGDEF"/>
    <property type="match status" value="1"/>
</dbReference>
<dbReference type="EC" id="2.7.7.65" evidence="1"/>
<evidence type="ECO:0000256" key="1">
    <source>
        <dbReference type="ARBA" id="ARBA00012528"/>
    </source>
</evidence>
<dbReference type="Gene3D" id="3.30.70.270">
    <property type="match status" value="1"/>
</dbReference>
<evidence type="ECO:0000313" key="5">
    <source>
        <dbReference type="EMBL" id="MCB5227453.1"/>
    </source>
</evidence>
<dbReference type="InterPro" id="IPR029787">
    <property type="entry name" value="Nucleotide_cyclase"/>
</dbReference>
<dbReference type="Pfam" id="PF00990">
    <property type="entry name" value="GGDEF"/>
    <property type="match status" value="1"/>
</dbReference>
<evidence type="ECO:0000256" key="3">
    <source>
        <dbReference type="SAM" id="Phobius"/>
    </source>
</evidence>
<dbReference type="RefSeq" id="WP_226751520.1">
    <property type="nucleotide sequence ID" value="NZ_JAEINI020000007.1"/>
</dbReference>
<dbReference type="InterPro" id="IPR000160">
    <property type="entry name" value="GGDEF_dom"/>
</dbReference>